<protein>
    <recommendedName>
        <fullName evidence="2">DUF4283 domain-containing protein</fullName>
    </recommendedName>
</protein>
<name>A0A6D2LE89_9BRAS</name>
<evidence type="ECO:0000259" key="2">
    <source>
        <dbReference type="Pfam" id="PF14111"/>
    </source>
</evidence>
<dbReference type="OrthoDB" id="1057861at2759"/>
<dbReference type="Proteomes" id="UP000467841">
    <property type="component" value="Unassembled WGS sequence"/>
</dbReference>
<proteinExistence type="predicted"/>
<dbReference type="Pfam" id="PF14111">
    <property type="entry name" value="DUF4283"/>
    <property type="match status" value="1"/>
</dbReference>
<keyword evidence="4" id="KW-1185">Reference proteome</keyword>
<evidence type="ECO:0000313" key="3">
    <source>
        <dbReference type="EMBL" id="CAA7058136.1"/>
    </source>
</evidence>
<gene>
    <name evidence="3" type="ORF">MERR_LOCUS45372</name>
</gene>
<dbReference type="InterPro" id="IPR040256">
    <property type="entry name" value="At4g02000-like"/>
</dbReference>
<organism evidence="3 4">
    <name type="scientific">Microthlaspi erraticum</name>
    <dbReference type="NCBI Taxonomy" id="1685480"/>
    <lineage>
        <taxon>Eukaryota</taxon>
        <taxon>Viridiplantae</taxon>
        <taxon>Streptophyta</taxon>
        <taxon>Embryophyta</taxon>
        <taxon>Tracheophyta</taxon>
        <taxon>Spermatophyta</taxon>
        <taxon>Magnoliopsida</taxon>
        <taxon>eudicotyledons</taxon>
        <taxon>Gunneridae</taxon>
        <taxon>Pentapetalae</taxon>
        <taxon>rosids</taxon>
        <taxon>malvids</taxon>
        <taxon>Brassicales</taxon>
        <taxon>Brassicaceae</taxon>
        <taxon>Coluteocarpeae</taxon>
        <taxon>Microthlaspi</taxon>
    </lineage>
</organism>
<evidence type="ECO:0000256" key="1">
    <source>
        <dbReference type="SAM" id="MobiDB-lite"/>
    </source>
</evidence>
<dbReference type="PANTHER" id="PTHR31286">
    <property type="entry name" value="GLYCINE-RICH CELL WALL STRUCTURAL PROTEIN 1.8-LIKE"/>
    <property type="match status" value="1"/>
</dbReference>
<dbReference type="AlphaFoldDB" id="A0A6D2LE89"/>
<reference evidence="3" key="1">
    <citation type="submission" date="2020-01" db="EMBL/GenBank/DDBJ databases">
        <authorList>
            <person name="Mishra B."/>
        </authorList>
    </citation>
    <scope>NUCLEOTIDE SEQUENCE [LARGE SCALE GENOMIC DNA]</scope>
</reference>
<comment type="caution">
    <text evidence="3">The sequence shown here is derived from an EMBL/GenBank/DDBJ whole genome shotgun (WGS) entry which is preliminary data.</text>
</comment>
<dbReference type="PANTHER" id="PTHR31286:SF163">
    <property type="entry name" value="ZINC KNUCKLE CX2CX4HX4C DOMAIN-CONTAINING PROTEIN"/>
    <property type="match status" value="1"/>
</dbReference>
<dbReference type="InterPro" id="IPR025558">
    <property type="entry name" value="DUF4283"/>
</dbReference>
<feature type="region of interest" description="Disordered" evidence="1">
    <location>
        <begin position="1"/>
        <end position="28"/>
    </location>
</feature>
<dbReference type="EMBL" id="CACVBM020001718">
    <property type="protein sequence ID" value="CAA7058136.1"/>
    <property type="molecule type" value="Genomic_DNA"/>
</dbReference>
<sequence length="273" mass="31587">MYLDEKLQKEAERSEMEERKGNDVEKDIGGSVYPPPVSLFNLSSASLLLSKNSIHPRYPPRYGVSDIARRFTYAEKGKGIAPSVSPNPRLRIRAPAMDTSDLVQKNALTLIGRLTNPAEQLMRSMLPYFSNKWELRGNVLGSDLGNGNFQFRFDYDDDLRKVLENRPYQYSRWMLILEKWEPVISPLFPSQIPFWISLRDLPLHYWKRELLLSIGDKIGKLQTYELTATAAKIRVEVNGLNLSQKRQWWNLKEAMKRWLLSSTTSWTNTAFTA</sequence>
<accession>A0A6D2LE89</accession>
<evidence type="ECO:0000313" key="4">
    <source>
        <dbReference type="Proteomes" id="UP000467841"/>
    </source>
</evidence>
<feature type="domain" description="DUF4283" evidence="2">
    <location>
        <begin position="104"/>
        <end position="186"/>
    </location>
</feature>